<name>A0A644WYN7_9ZZZZ</name>
<proteinExistence type="predicted"/>
<comment type="caution">
    <text evidence="1">The sequence shown here is derived from an EMBL/GenBank/DDBJ whole genome shotgun (WGS) entry which is preliminary data.</text>
</comment>
<sequence length="345" mass="40952">MIKKNIKGKTYKLPGSLTSFQEEMYIHLINWKWQNITKDVGIYNFKGNQIEYDAILPKSVQNKYPLIYPKILQDLKDHRKKYYFKFHQHFNHMASSQAANVNLFLPLLLHLKANKVFSLLKPDFKSLAIGELYKGFRIEFWDGNSNEDRGLLKDHSSLSGTDSDIAIAYYNQKDELCLWLIEHKLTEKEFTECGGFKSKDRDKAKHLCEKNFSEIISNKNLCFHHSFKDREYWNLTDENRLFFVNYSKHNSCPFKGGMNQLWRNQLMGFALEKVGMFKEVYFSVVKHPENKALDKSIDYYKDLINHNNRFSVFDSKEVIEKVAKLNDSDLNDWLIWYKELYKINN</sequence>
<protein>
    <submittedName>
        <fullName evidence="1">Uncharacterized protein</fullName>
    </submittedName>
</protein>
<dbReference type="EMBL" id="VSSQ01001521">
    <property type="protein sequence ID" value="MPM09030.1"/>
    <property type="molecule type" value="Genomic_DNA"/>
</dbReference>
<evidence type="ECO:0000313" key="1">
    <source>
        <dbReference type="EMBL" id="MPM09030.1"/>
    </source>
</evidence>
<gene>
    <name evidence="1" type="ORF">SDC9_55346</name>
</gene>
<dbReference type="AlphaFoldDB" id="A0A644WYN7"/>
<reference evidence="1" key="1">
    <citation type="submission" date="2019-08" db="EMBL/GenBank/DDBJ databases">
        <authorList>
            <person name="Kucharzyk K."/>
            <person name="Murdoch R.W."/>
            <person name="Higgins S."/>
            <person name="Loffler F."/>
        </authorList>
    </citation>
    <scope>NUCLEOTIDE SEQUENCE</scope>
</reference>
<organism evidence="1">
    <name type="scientific">bioreactor metagenome</name>
    <dbReference type="NCBI Taxonomy" id="1076179"/>
    <lineage>
        <taxon>unclassified sequences</taxon>
        <taxon>metagenomes</taxon>
        <taxon>ecological metagenomes</taxon>
    </lineage>
</organism>
<dbReference type="InterPro" id="IPR054333">
    <property type="entry name" value="REase-ARP-assoc"/>
</dbReference>
<accession>A0A644WYN7</accession>
<dbReference type="Pfam" id="PF22558">
    <property type="entry name" value="REase-ARP"/>
    <property type="match status" value="1"/>
</dbReference>